<evidence type="ECO:0000313" key="2">
    <source>
        <dbReference type="Proteomes" id="UP000319374"/>
    </source>
</evidence>
<organism evidence="1 2">
    <name type="scientific">Alistipes dispar</name>
    <dbReference type="NCBI Taxonomy" id="2585119"/>
    <lineage>
        <taxon>Bacteria</taxon>
        <taxon>Pseudomonadati</taxon>
        <taxon>Bacteroidota</taxon>
        <taxon>Bacteroidia</taxon>
        <taxon>Bacteroidales</taxon>
        <taxon>Rikenellaceae</taxon>
        <taxon>Alistipes</taxon>
    </lineage>
</organism>
<gene>
    <name evidence="1" type="ORF">A5CPEGH6_21580</name>
</gene>
<dbReference type="AlphaFoldDB" id="A0A4Y1X2Y4"/>
<proteinExistence type="predicted"/>
<dbReference type="GeneID" id="98674144"/>
<sequence>MDGHSFSVAAPPAFPAEAERIEAEVLTPRTMLVPVEYFAGERAAALLAANGMPALSGEETVCSDAEEEIVAVMALPGEALRQAAEAAGGRPLRFTTPLLHRPAADGNTVWLCRRAGLLYIKVYDDGRLRAAEVIAAADEAEIRYLAERLDAVFPLRGYTLLAAGDDPKALRKLLGKRFRKVVCE</sequence>
<dbReference type="KEGG" id="ada:A5CPEGH6_21580"/>
<dbReference type="Proteomes" id="UP000319374">
    <property type="component" value="Chromosome"/>
</dbReference>
<evidence type="ECO:0008006" key="3">
    <source>
        <dbReference type="Google" id="ProtNLM"/>
    </source>
</evidence>
<keyword evidence="2" id="KW-1185">Reference proteome</keyword>
<accession>A0A4Y1X2Y4</accession>
<evidence type="ECO:0000313" key="1">
    <source>
        <dbReference type="EMBL" id="BBL07520.1"/>
    </source>
</evidence>
<dbReference type="EMBL" id="AP019736">
    <property type="protein sequence ID" value="BBL07520.1"/>
    <property type="molecule type" value="Genomic_DNA"/>
</dbReference>
<protein>
    <recommendedName>
        <fullName evidence="3">DUF3822 domain-containing protein</fullName>
    </recommendedName>
</protein>
<dbReference type="RefSeq" id="WP_141429678.1">
    <property type="nucleotide sequence ID" value="NZ_AP019736.1"/>
</dbReference>
<dbReference type="OrthoDB" id="1001487at2"/>
<reference evidence="2" key="1">
    <citation type="submission" date="2019-06" db="EMBL/GenBank/DDBJ databases">
        <title>Alistipes onderdonkii subsp. vulgaris subsp. nov., Alistipes dispar sp. nov. and Alistipes communis sp. nov., isolated from human faeces, and creation of Alistipes onderdonkii subsp. onderdonkii subsp. nov.</title>
        <authorList>
            <person name="Sakamoto M."/>
            <person name="Ikeyama N."/>
            <person name="Ogata Y."/>
            <person name="Suda W."/>
            <person name="Iino T."/>
            <person name="Hattori M."/>
            <person name="Ohkuma M."/>
        </authorList>
    </citation>
    <scope>NUCLEOTIDE SEQUENCE [LARGE SCALE GENOMIC DNA]</scope>
    <source>
        <strain evidence="2">5CPEGH6</strain>
    </source>
</reference>
<name>A0A4Y1X2Y4_9BACT</name>